<dbReference type="PANTHER" id="PTHR11967">
    <property type="entry name" value="ALPHA-1-ACID GLYCOPROTEIN"/>
    <property type="match status" value="1"/>
</dbReference>
<protein>
    <recommendedName>
        <fullName evidence="7">Apolipoprotein M</fullName>
    </recommendedName>
</protein>
<evidence type="ECO:0000256" key="4">
    <source>
        <dbReference type="ARBA" id="ARBA00023180"/>
    </source>
</evidence>
<name>A0A4Z2J0X5_9TELE</name>
<dbReference type="SUPFAM" id="SSF50814">
    <property type="entry name" value="Lipocalins"/>
    <property type="match status" value="1"/>
</dbReference>
<evidence type="ECO:0000256" key="1">
    <source>
        <dbReference type="ARBA" id="ARBA00004613"/>
    </source>
</evidence>
<proteinExistence type="predicted"/>
<dbReference type="GO" id="GO:0005576">
    <property type="term" value="C:extracellular region"/>
    <property type="evidence" value="ECO:0007669"/>
    <property type="project" value="UniProtKB-SubCell"/>
</dbReference>
<gene>
    <name evidence="5" type="ORF">EYF80_006205</name>
</gene>
<dbReference type="EMBL" id="SRLO01000032">
    <property type="protein sequence ID" value="TNN83687.1"/>
    <property type="molecule type" value="Genomic_DNA"/>
</dbReference>
<keyword evidence="6" id="KW-1185">Reference proteome</keyword>
<keyword evidence="3" id="KW-0732">Signal</keyword>
<accession>A0A4Z2J0X5</accession>
<reference evidence="5 6" key="1">
    <citation type="submission" date="2019-03" db="EMBL/GenBank/DDBJ databases">
        <title>First draft genome of Liparis tanakae, snailfish: a comprehensive survey of snailfish specific genes.</title>
        <authorList>
            <person name="Kim W."/>
            <person name="Song I."/>
            <person name="Jeong J.-H."/>
            <person name="Kim D."/>
            <person name="Kim S."/>
            <person name="Ryu S."/>
            <person name="Song J.Y."/>
            <person name="Lee S.K."/>
        </authorList>
    </citation>
    <scope>NUCLEOTIDE SEQUENCE [LARGE SCALE GENOMIC DNA]</scope>
    <source>
        <tissue evidence="5">Muscle</tissue>
    </source>
</reference>
<evidence type="ECO:0008006" key="7">
    <source>
        <dbReference type="Google" id="ProtNLM"/>
    </source>
</evidence>
<evidence type="ECO:0000256" key="3">
    <source>
        <dbReference type="ARBA" id="ARBA00022729"/>
    </source>
</evidence>
<evidence type="ECO:0000256" key="2">
    <source>
        <dbReference type="ARBA" id="ARBA00022525"/>
    </source>
</evidence>
<organism evidence="5 6">
    <name type="scientific">Liparis tanakae</name>
    <name type="common">Tanaka's snailfish</name>
    <dbReference type="NCBI Taxonomy" id="230148"/>
    <lineage>
        <taxon>Eukaryota</taxon>
        <taxon>Metazoa</taxon>
        <taxon>Chordata</taxon>
        <taxon>Craniata</taxon>
        <taxon>Vertebrata</taxon>
        <taxon>Euteleostomi</taxon>
        <taxon>Actinopterygii</taxon>
        <taxon>Neopterygii</taxon>
        <taxon>Teleostei</taxon>
        <taxon>Neoteleostei</taxon>
        <taxon>Acanthomorphata</taxon>
        <taxon>Eupercaria</taxon>
        <taxon>Perciformes</taxon>
        <taxon>Cottioidei</taxon>
        <taxon>Cottales</taxon>
        <taxon>Liparidae</taxon>
        <taxon>Liparis</taxon>
    </lineage>
</organism>
<dbReference type="Proteomes" id="UP000314294">
    <property type="component" value="Unassembled WGS sequence"/>
</dbReference>
<keyword evidence="2" id="KW-0964">Secreted</keyword>
<dbReference type="OrthoDB" id="8928962at2759"/>
<comment type="caution">
    <text evidence="5">The sequence shown here is derived from an EMBL/GenBank/DDBJ whole genome shotgun (WGS) entry which is preliminary data.</text>
</comment>
<keyword evidence="4" id="KW-0325">Glycoprotein</keyword>
<dbReference type="Gene3D" id="2.40.128.20">
    <property type="match status" value="1"/>
</dbReference>
<dbReference type="PANTHER" id="PTHR11967:SF2">
    <property type="entry name" value="ALPHA-1-ACID GLYCOPROTEIN 1"/>
    <property type="match status" value="1"/>
</dbReference>
<evidence type="ECO:0000313" key="6">
    <source>
        <dbReference type="Proteomes" id="UP000314294"/>
    </source>
</evidence>
<dbReference type="AlphaFoldDB" id="A0A4Z2J0X5"/>
<comment type="subcellular location">
    <subcellularLocation>
        <location evidence="1">Secreted</location>
    </subcellularLocation>
</comment>
<sequence length="205" mass="22872">MLSLSFRAFMDGWWLRLPATKAHPPSSHQAPLACEDSVRPLEKLHRSHLEGRWVLIAGTVSDPADLENFKRRDSARSNFVNASEASEMSFTGIFGFGDSCQYLHSNITLEGPSFTLHYSNITATALHTSCTDCAVIRFDSKSNELKNVYLFSRGKEVEPKEMEEIRAQVECLNMPPPLLMDPTKDVCQEQIVPKPAAGTEEKTVA</sequence>
<dbReference type="InterPro" id="IPR012674">
    <property type="entry name" value="Calycin"/>
</dbReference>
<evidence type="ECO:0000313" key="5">
    <source>
        <dbReference type="EMBL" id="TNN83687.1"/>
    </source>
</evidence>